<keyword evidence="2" id="KW-1185">Reference proteome</keyword>
<evidence type="ECO:0000313" key="2">
    <source>
        <dbReference type="Proteomes" id="UP001157126"/>
    </source>
</evidence>
<proteinExistence type="predicted"/>
<organism evidence="1 2">
    <name type="scientific">Mobilicoccus caccae</name>
    <dbReference type="NCBI Taxonomy" id="1859295"/>
    <lineage>
        <taxon>Bacteria</taxon>
        <taxon>Bacillati</taxon>
        <taxon>Actinomycetota</taxon>
        <taxon>Actinomycetes</taxon>
        <taxon>Micrococcales</taxon>
        <taxon>Dermatophilaceae</taxon>
        <taxon>Mobilicoccus</taxon>
    </lineage>
</organism>
<evidence type="ECO:0000313" key="1">
    <source>
        <dbReference type="EMBL" id="GMA39068.1"/>
    </source>
</evidence>
<dbReference type="RefSeq" id="WP_284303059.1">
    <property type="nucleotide sequence ID" value="NZ_BSUO01000001.1"/>
</dbReference>
<name>A0ABQ6IMC3_9MICO</name>
<protein>
    <submittedName>
        <fullName evidence="1">Uncharacterized protein</fullName>
    </submittedName>
</protein>
<dbReference type="Proteomes" id="UP001157126">
    <property type="component" value="Unassembled WGS sequence"/>
</dbReference>
<sequence length="143" mass="15362">MARDAVAAINALVSDGDVQEAAVHAARLRPRFVAEHLDYHALSDDAQPWLDFARAWVEAADPLDRPEIAAWLVDTSVSEMSYLHAQGEAAALMARVTREATTRLAALLDRITVLSRGPDAGLSTAQAQQYTTAAAALRSLTLP</sequence>
<comment type="caution">
    <text evidence="1">The sequence shown here is derived from an EMBL/GenBank/DDBJ whole genome shotgun (WGS) entry which is preliminary data.</text>
</comment>
<dbReference type="EMBL" id="BSUO01000001">
    <property type="protein sequence ID" value="GMA39068.1"/>
    <property type="molecule type" value="Genomic_DNA"/>
</dbReference>
<accession>A0ABQ6IMC3</accession>
<reference evidence="2" key="1">
    <citation type="journal article" date="2019" name="Int. J. Syst. Evol. Microbiol.">
        <title>The Global Catalogue of Microorganisms (GCM) 10K type strain sequencing project: providing services to taxonomists for standard genome sequencing and annotation.</title>
        <authorList>
            <consortium name="The Broad Institute Genomics Platform"/>
            <consortium name="The Broad Institute Genome Sequencing Center for Infectious Disease"/>
            <person name="Wu L."/>
            <person name="Ma J."/>
        </authorList>
    </citation>
    <scope>NUCLEOTIDE SEQUENCE [LARGE SCALE GENOMIC DNA]</scope>
    <source>
        <strain evidence="2">NBRC 113072</strain>
    </source>
</reference>
<gene>
    <name evidence="1" type="ORF">GCM10025883_11130</name>
</gene>